<evidence type="ECO:0000256" key="1">
    <source>
        <dbReference type="SAM" id="MobiDB-lite"/>
    </source>
</evidence>
<dbReference type="Proteomes" id="UP001163823">
    <property type="component" value="Chromosome 3"/>
</dbReference>
<sequence length="285" mass="32884">MVAMPRIRSMIILRNLFHFHLPLQYLRMYPVSSMPLPPSPPSRPLPPPPPPSIHLPSSISDPFATGIDSKIYADVQKMQDYPVHSVDQQLVALRNNQPISDVMHYRGPESRDLQMQIPESTCSFSSFPVQPPENDHHSDGVTMPKKGYPLRPPQHAPSSQFSFVRGDQHVKPWREALPPSYPNSYHFWHNMERDKFYNNHERIKPPPCEFRDSWRAPAPYFGRRYEDKDVSFPYSCHPCEPPRLPGHGWRYPPQSLIHRNSVPFGPHFEGAISVASRGPSFWRQG</sequence>
<keyword evidence="3" id="KW-1185">Reference proteome</keyword>
<proteinExistence type="predicted"/>
<feature type="compositionally biased region" description="Pro residues" evidence="1">
    <location>
        <begin position="36"/>
        <end position="53"/>
    </location>
</feature>
<evidence type="ECO:0000313" key="2">
    <source>
        <dbReference type="EMBL" id="KAJ7977441.1"/>
    </source>
</evidence>
<dbReference type="KEGG" id="qsa:O6P43_007068"/>
<accession>A0AAD7Q9I4</accession>
<reference evidence="2" key="1">
    <citation type="journal article" date="2023" name="Science">
        <title>Elucidation of the pathway for biosynthesis of saponin adjuvants from the soapbark tree.</title>
        <authorList>
            <person name="Reed J."/>
            <person name="Orme A."/>
            <person name="El-Demerdash A."/>
            <person name="Owen C."/>
            <person name="Martin L.B.B."/>
            <person name="Misra R.C."/>
            <person name="Kikuchi S."/>
            <person name="Rejzek M."/>
            <person name="Martin A.C."/>
            <person name="Harkess A."/>
            <person name="Leebens-Mack J."/>
            <person name="Louveau T."/>
            <person name="Stephenson M.J."/>
            <person name="Osbourn A."/>
        </authorList>
    </citation>
    <scope>NUCLEOTIDE SEQUENCE</scope>
    <source>
        <strain evidence="2">S10</strain>
    </source>
</reference>
<comment type="caution">
    <text evidence="2">The sequence shown here is derived from an EMBL/GenBank/DDBJ whole genome shotgun (WGS) entry which is preliminary data.</text>
</comment>
<name>A0AAD7Q9I4_QUISA</name>
<evidence type="ECO:0000313" key="3">
    <source>
        <dbReference type="Proteomes" id="UP001163823"/>
    </source>
</evidence>
<dbReference type="EMBL" id="JARAOO010000003">
    <property type="protein sequence ID" value="KAJ7977441.1"/>
    <property type="molecule type" value="Genomic_DNA"/>
</dbReference>
<feature type="region of interest" description="Disordered" evidence="1">
    <location>
        <begin position="36"/>
        <end position="59"/>
    </location>
</feature>
<organism evidence="2 3">
    <name type="scientific">Quillaja saponaria</name>
    <name type="common">Soap bark tree</name>
    <dbReference type="NCBI Taxonomy" id="32244"/>
    <lineage>
        <taxon>Eukaryota</taxon>
        <taxon>Viridiplantae</taxon>
        <taxon>Streptophyta</taxon>
        <taxon>Embryophyta</taxon>
        <taxon>Tracheophyta</taxon>
        <taxon>Spermatophyta</taxon>
        <taxon>Magnoliopsida</taxon>
        <taxon>eudicotyledons</taxon>
        <taxon>Gunneridae</taxon>
        <taxon>Pentapetalae</taxon>
        <taxon>rosids</taxon>
        <taxon>fabids</taxon>
        <taxon>Fabales</taxon>
        <taxon>Quillajaceae</taxon>
        <taxon>Quillaja</taxon>
    </lineage>
</organism>
<gene>
    <name evidence="2" type="ORF">O6P43_007068</name>
</gene>
<protein>
    <submittedName>
        <fullName evidence="2">Protein HUA2-LIKE 3</fullName>
    </submittedName>
</protein>
<dbReference type="AlphaFoldDB" id="A0AAD7Q9I4"/>